<sequence length="190" mass="19717">MASFVKVGLLLVLVVVFAGLNLSSAAKIYTVGDSIGWTIQNSPNYTAWAAGKPFHKGDIVYFKYNKQFHNVEEVTKADYNSCKNGSPLATYSTGNDSITIKTAGHHYFICGVPGHCQIGQKVDIFVEGGKATAPASSAAPSPSLSPAFIPSTAPSASSALAPSSGAQLSVTLSTIIEVATMTSAIVLMGL</sequence>
<evidence type="ECO:0000313" key="6">
    <source>
        <dbReference type="EMBL" id="KAL0911457.1"/>
    </source>
</evidence>
<dbReference type="PROSITE" id="PS00196">
    <property type="entry name" value="COPPER_BLUE"/>
    <property type="match status" value="1"/>
</dbReference>
<dbReference type="InterPro" id="IPR003245">
    <property type="entry name" value="Phytocyanin_dom"/>
</dbReference>
<organism evidence="6 7">
    <name type="scientific">Dendrobium thyrsiflorum</name>
    <name type="common">Pinecone-like raceme dendrobium</name>
    <name type="synonym">Orchid</name>
    <dbReference type="NCBI Taxonomy" id="117978"/>
    <lineage>
        <taxon>Eukaryota</taxon>
        <taxon>Viridiplantae</taxon>
        <taxon>Streptophyta</taxon>
        <taxon>Embryophyta</taxon>
        <taxon>Tracheophyta</taxon>
        <taxon>Spermatophyta</taxon>
        <taxon>Magnoliopsida</taxon>
        <taxon>Liliopsida</taxon>
        <taxon>Asparagales</taxon>
        <taxon>Orchidaceae</taxon>
        <taxon>Epidendroideae</taxon>
        <taxon>Malaxideae</taxon>
        <taxon>Dendrobiinae</taxon>
        <taxon>Dendrobium</taxon>
    </lineage>
</organism>
<evidence type="ECO:0000259" key="5">
    <source>
        <dbReference type="PROSITE" id="PS51485"/>
    </source>
</evidence>
<reference evidence="6 7" key="1">
    <citation type="journal article" date="2024" name="Plant Biotechnol. J.">
        <title>Dendrobium thyrsiflorum genome and its molecular insights into genes involved in important horticultural traits.</title>
        <authorList>
            <person name="Chen B."/>
            <person name="Wang J.Y."/>
            <person name="Zheng P.J."/>
            <person name="Li K.L."/>
            <person name="Liang Y.M."/>
            <person name="Chen X.F."/>
            <person name="Zhang C."/>
            <person name="Zhao X."/>
            <person name="He X."/>
            <person name="Zhang G.Q."/>
            <person name="Liu Z.J."/>
            <person name="Xu Q."/>
        </authorList>
    </citation>
    <scope>NUCLEOTIDE SEQUENCE [LARGE SCALE GENOMIC DNA]</scope>
    <source>
        <strain evidence="6">GZMU011</strain>
    </source>
</reference>
<accession>A0ABD0UM87</accession>
<dbReference type="SUPFAM" id="SSF49503">
    <property type="entry name" value="Cupredoxins"/>
    <property type="match status" value="1"/>
</dbReference>
<keyword evidence="3" id="KW-0325">Glycoprotein</keyword>
<keyword evidence="2" id="KW-0186">Copper</keyword>
<dbReference type="PANTHER" id="PTHR33021">
    <property type="entry name" value="BLUE COPPER PROTEIN"/>
    <property type="match status" value="1"/>
</dbReference>
<dbReference type="FunFam" id="2.60.40.420:FF:000003">
    <property type="entry name" value="Blue copper"/>
    <property type="match status" value="1"/>
</dbReference>
<protein>
    <recommendedName>
        <fullName evidence="5">Phytocyanin domain-containing protein</fullName>
    </recommendedName>
</protein>
<feature type="domain" description="Phytocyanin" evidence="5">
    <location>
        <begin position="27"/>
        <end position="128"/>
    </location>
</feature>
<dbReference type="Pfam" id="PF02298">
    <property type="entry name" value="Cu_bind_like"/>
    <property type="match status" value="1"/>
</dbReference>
<dbReference type="EMBL" id="JANQDX010000015">
    <property type="protein sequence ID" value="KAL0911457.1"/>
    <property type="molecule type" value="Genomic_DNA"/>
</dbReference>
<feature type="chain" id="PRO_5044789414" description="Phytocyanin domain-containing protein" evidence="4">
    <location>
        <begin position="26"/>
        <end position="190"/>
    </location>
</feature>
<keyword evidence="1" id="KW-0479">Metal-binding</keyword>
<keyword evidence="7" id="KW-1185">Reference proteome</keyword>
<dbReference type="InterPro" id="IPR028871">
    <property type="entry name" value="BlueCu_1_BS"/>
</dbReference>
<dbReference type="GO" id="GO:0046872">
    <property type="term" value="F:metal ion binding"/>
    <property type="evidence" value="ECO:0007669"/>
    <property type="project" value="UniProtKB-KW"/>
</dbReference>
<proteinExistence type="predicted"/>
<dbReference type="AlphaFoldDB" id="A0ABD0UM87"/>
<keyword evidence="4" id="KW-0732">Signal</keyword>
<comment type="caution">
    <text evidence="6">The sequence shown here is derived from an EMBL/GenBank/DDBJ whole genome shotgun (WGS) entry which is preliminary data.</text>
</comment>
<dbReference type="PANTHER" id="PTHR33021:SF339">
    <property type="entry name" value="OS07G0570600 PROTEIN"/>
    <property type="match status" value="1"/>
</dbReference>
<gene>
    <name evidence="6" type="ORF">M5K25_019600</name>
</gene>
<evidence type="ECO:0000256" key="3">
    <source>
        <dbReference type="ARBA" id="ARBA00023180"/>
    </source>
</evidence>
<dbReference type="Gene3D" id="2.60.40.420">
    <property type="entry name" value="Cupredoxins - blue copper proteins"/>
    <property type="match status" value="1"/>
</dbReference>
<evidence type="ECO:0000256" key="1">
    <source>
        <dbReference type="ARBA" id="ARBA00022723"/>
    </source>
</evidence>
<dbReference type="PROSITE" id="PS51485">
    <property type="entry name" value="PHYTOCYANIN"/>
    <property type="match status" value="1"/>
</dbReference>
<evidence type="ECO:0000256" key="2">
    <source>
        <dbReference type="ARBA" id="ARBA00023008"/>
    </source>
</evidence>
<evidence type="ECO:0000256" key="4">
    <source>
        <dbReference type="SAM" id="SignalP"/>
    </source>
</evidence>
<name>A0ABD0UM87_DENTH</name>
<feature type="signal peptide" evidence="4">
    <location>
        <begin position="1"/>
        <end position="25"/>
    </location>
</feature>
<evidence type="ECO:0000313" key="7">
    <source>
        <dbReference type="Proteomes" id="UP001552299"/>
    </source>
</evidence>
<dbReference type="Proteomes" id="UP001552299">
    <property type="component" value="Unassembled WGS sequence"/>
</dbReference>
<dbReference type="InterPro" id="IPR008972">
    <property type="entry name" value="Cupredoxin"/>
</dbReference>
<dbReference type="InterPro" id="IPR039391">
    <property type="entry name" value="Phytocyanin-like"/>
</dbReference>